<keyword evidence="9" id="KW-0808">Transferase</keyword>
<dbReference type="PANTHER" id="PTHR20884:SF8">
    <property type="entry name" value="GDP-D-GLUCOSE PHOSPHORYLASE 1"/>
    <property type="match status" value="1"/>
</dbReference>
<dbReference type="EC" id="2.7.7.78" evidence="5"/>
<evidence type="ECO:0000313" key="16">
    <source>
        <dbReference type="Proteomes" id="UP000887568"/>
    </source>
</evidence>
<evidence type="ECO:0000259" key="14">
    <source>
        <dbReference type="Pfam" id="PF26217"/>
    </source>
</evidence>
<feature type="domain" description="GDPGP1-like C-terminal" evidence="13">
    <location>
        <begin position="241"/>
        <end position="379"/>
    </location>
</feature>
<evidence type="ECO:0000256" key="1">
    <source>
        <dbReference type="ARBA" id="ARBA00000063"/>
    </source>
</evidence>
<dbReference type="AlphaFoldDB" id="A0A914BG01"/>
<dbReference type="GO" id="GO:0000166">
    <property type="term" value="F:nucleotide binding"/>
    <property type="evidence" value="ECO:0007669"/>
    <property type="project" value="UniProtKB-KW"/>
</dbReference>
<dbReference type="OrthoDB" id="417175at2759"/>
<feature type="domain" description="GDPGP1-like N-terminal" evidence="14">
    <location>
        <begin position="46"/>
        <end position="220"/>
    </location>
</feature>
<evidence type="ECO:0000256" key="2">
    <source>
        <dbReference type="ARBA" id="ARBA00003049"/>
    </source>
</evidence>
<comment type="similarity">
    <text evidence="4">Belongs to the GDPGP1 family.</text>
</comment>
<dbReference type="EnsemblMetazoa" id="XM_038218908.1">
    <property type="protein sequence ID" value="XP_038074836.1"/>
    <property type="gene ID" value="LOC119742740"/>
</dbReference>
<comment type="function">
    <text evidence="2">Specific and highly efficient GDP-D-glucose phosphorylase regulating the levels of GDP-D-glucose in cells.</text>
</comment>
<evidence type="ECO:0000313" key="15">
    <source>
        <dbReference type="EnsemblMetazoa" id="XP_038074836.1"/>
    </source>
</evidence>
<keyword evidence="7" id="KW-0963">Cytoplasm</keyword>
<evidence type="ECO:0000256" key="6">
    <source>
        <dbReference type="ARBA" id="ARBA00018857"/>
    </source>
</evidence>
<accession>A0A914BG01</accession>
<evidence type="ECO:0000256" key="7">
    <source>
        <dbReference type="ARBA" id="ARBA00022490"/>
    </source>
</evidence>
<keyword evidence="16" id="KW-1185">Reference proteome</keyword>
<dbReference type="GO" id="GO:0006006">
    <property type="term" value="P:glucose metabolic process"/>
    <property type="evidence" value="ECO:0007669"/>
    <property type="project" value="TreeGrafter"/>
</dbReference>
<evidence type="ECO:0000256" key="5">
    <source>
        <dbReference type="ARBA" id="ARBA00012507"/>
    </source>
</evidence>
<dbReference type="GO" id="GO:0005085">
    <property type="term" value="F:guanyl-nucleotide exchange factor activity"/>
    <property type="evidence" value="ECO:0007669"/>
    <property type="project" value="UniProtKB-KW"/>
</dbReference>
<dbReference type="Proteomes" id="UP000887568">
    <property type="component" value="Unplaced"/>
</dbReference>
<dbReference type="InterPro" id="IPR058865">
    <property type="entry name" value="GDPGP1_C"/>
</dbReference>
<comment type="catalytic activity">
    <reaction evidence="1">
        <text>GDP-alpha-D-glucose + phosphate = alpha-D-glucose 1-phosphate + GDP + H(+)</text>
        <dbReference type="Rhea" id="RHEA:30387"/>
        <dbReference type="ChEBI" id="CHEBI:15378"/>
        <dbReference type="ChEBI" id="CHEBI:43474"/>
        <dbReference type="ChEBI" id="CHEBI:58189"/>
        <dbReference type="ChEBI" id="CHEBI:58601"/>
        <dbReference type="ChEBI" id="CHEBI:62230"/>
        <dbReference type="EC" id="2.7.7.78"/>
    </reaction>
</comment>
<evidence type="ECO:0000256" key="8">
    <source>
        <dbReference type="ARBA" id="ARBA00022658"/>
    </source>
</evidence>
<dbReference type="Pfam" id="PF26217">
    <property type="entry name" value="GDPGP1_N"/>
    <property type="match status" value="1"/>
</dbReference>
<proteinExistence type="inferred from homology"/>
<dbReference type="OMA" id="GIQWPRT"/>
<dbReference type="GO" id="GO:0016787">
    <property type="term" value="F:hydrolase activity"/>
    <property type="evidence" value="ECO:0007669"/>
    <property type="project" value="UniProtKB-KW"/>
</dbReference>
<dbReference type="GO" id="GO:0080048">
    <property type="term" value="F:GDP-D-glucose phosphorylase activity"/>
    <property type="evidence" value="ECO:0007669"/>
    <property type="project" value="UniProtKB-EC"/>
</dbReference>
<keyword evidence="10" id="KW-0548">Nucleotidyltransferase</keyword>
<name>A0A914BG01_PATMI</name>
<evidence type="ECO:0000256" key="4">
    <source>
        <dbReference type="ARBA" id="ARBA00006451"/>
    </source>
</evidence>
<dbReference type="GO" id="GO:0005737">
    <property type="term" value="C:cytoplasm"/>
    <property type="evidence" value="ECO:0007669"/>
    <property type="project" value="UniProtKB-SubCell"/>
</dbReference>
<evidence type="ECO:0000256" key="3">
    <source>
        <dbReference type="ARBA" id="ARBA00004496"/>
    </source>
</evidence>
<evidence type="ECO:0000256" key="12">
    <source>
        <dbReference type="ARBA" id="ARBA00022801"/>
    </source>
</evidence>
<evidence type="ECO:0000256" key="10">
    <source>
        <dbReference type="ARBA" id="ARBA00022695"/>
    </source>
</evidence>
<keyword evidence="11" id="KW-0547">Nucleotide-binding</keyword>
<keyword evidence="8" id="KW-0344">Guanine-nucleotide releasing factor</keyword>
<keyword evidence="12" id="KW-0378">Hydrolase</keyword>
<dbReference type="RefSeq" id="XP_038074836.1">
    <property type="nucleotide sequence ID" value="XM_038218908.1"/>
</dbReference>
<dbReference type="InterPro" id="IPR058866">
    <property type="entry name" value="GDPGP1_N"/>
</dbReference>
<evidence type="ECO:0000256" key="11">
    <source>
        <dbReference type="ARBA" id="ARBA00022741"/>
    </source>
</evidence>
<dbReference type="PANTHER" id="PTHR20884">
    <property type="entry name" value="GDP-D-GLUCOSE PHOSPHORYLASE 1"/>
    <property type="match status" value="1"/>
</dbReference>
<reference evidence="15" key="1">
    <citation type="submission" date="2022-11" db="UniProtKB">
        <authorList>
            <consortium name="EnsemblMetazoa"/>
        </authorList>
    </citation>
    <scope>IDENTIFICATION</scope>
</reference>
<organism evidence="15 16">
    <name type="scientific">Patiria miniata</name>
    <name type="common">Bat star</name>
    <name type="synonym">Asterina miniata</name>
    <dbReference type="NCBI Taxonomy" id="46514"/>
    <lineage>
        <taxon>Eukaryota</taxon>
        <taxon>Metazoa</taxon>
        <taxon>Echinodermata</taxon>
        <taxon>Eleutherozoa</taxon>
        <taxon>Asterozoa</taxon>
        <taxon>Asteroidea</taxon>
        <taxon>Valvatacea</taxon>
        <taxon>Valvatida</taxon>
        <taxon>Asterinidae</taxon>
        <taxon>Patiria</taxon>
    </lineage>
</organism>
<dbReference type="Pfam" id="PF26216">
    <property type="entry name" value="GDPGP1_C"/>
    <property type="match status" value="1"/>
</dbReference>
<dbReference type="InterPro" id="IPR026506">
    <property type="entry name" value="GDPGP"/>
</dbReference>
<comment type="subcellular location">
    <subcellularLocation>
        <location evidence="3">Cytoplasm</location>
    </subcellularLocation>
</comment>
<evidence type="ECO:0000256" key="9">
    <source>
        <dbReference type="ARBA" id="ARBA00022679"/>
    </source>
</evidence>
<sequence length="381" mass="43574">MMEISSGNDGQMNGAVIMEQFQYSSQQLLLQTPQPDDFKNTELSTFDRLLRSKWDAAVELGCFRYRIDELQTKILPGPRKIVAQLNIKRAIERRKPQKMTHISQPFNPDIFNFTKVNPKEVLFELCPERDTSDSVTDETPLCNGVTESQHHSVLINVSPLEYCNILLVPKRYQCIPQVLTEDAILLALEAVLLSAHRGFILGFNSLCAMASVNHQHFHGYYLEHELLIRRTATRPVIGPCHELTDWPVRGFVFQVKGQTVQETARSVYKVASVLQQKEIAHNLFITRGCALDDDSQIQEQTVRLVLWPRKSFFGAKNDKTFPEVAFNVALCELAGHLPIYSKESFDELTEEKAIERTREVSLSSEEFEALKDSVRSVFQKW</sequence>
<protein>
    <recommendedName>
        <fullName evidence="6">GDP-D-glucose phosphorylase 1</fullName>
        <ecNumber evidence="5">2.7.7.78</ecNumber>
    </recommendedName>
</protein>
<evidence type="ECO:0000259" key="13">
    <source>
        <dbReference type="Pfam" id="PF26216"/>
    </source>
</evidence>
<dbReference type="GeneID" id="119742740"/>